<dbReference type="AlphaFoldDB" id="A0A371CLT2"/>
<dbReference type="OrthoDB" id="2754024at2759"/>
<organism evidence="1 2">
    <name type="scientific">Lentinus brumalis</name>
    <dbReference type="NCBI Taxonomy" id="2498619"/>
    <lineage>
        <taxon>Eukaryota</taxon>
        <taxon>Fungi</taxon>
        <taxon>Dikarya</taxon>
        <taxon>Basidiomycota</taxon>
        <taxon>Agaricomycotina</taxon>
        <taxon>Agaricomycetes</taxon>
        <taxon>Polyporales</taxon>
        <taxon>Polyporaceae</taxon>
        <taxon>Lentinus</taxon>
    </lineage>
</organism>
<accession>A0A371CLT2</accession>
<dbReference type="EMBL" id="KZ857518">
    <property type="protein sequence ID" value="RDX41244.1"/>
    <property type="molecule type" value="Genomic_DNA"/>
</dbReference>
<evidence type="ECO:0000313" key="2">
    <source>
        <dbReference type="Proteomes" id="UP000256964"/>
    </source>
</evidence>
<sequence length="305" mass="34078">MATQSAPITLKFPSYITAITERARDSASPDMEYLHWVALSLKKEPTTYTITKIVDRLSFTGGGVKRVYRATMHLAALDVTASVVLKIAIGRRYARDLKKEAQVYMKKLTSLLGCRVPFCYGVWSGETYDGQTAVMVLQDAGDPLRRAIAQQPVLFRQRILKHLLAVHRAGVSFGQFGEDNVVVCNTEGELYPTLIGFGNADTSHKCPYAGDIAVYSRMPEDPLPCPELWDVALMAEAYHPCTVDYFGEKVSLDNVRSSEDVVKIGKRPDGIPEDVALAYAERVVGEFIDWRKARLEMDKQPVRLR</sequence>
<protein>
    <recommendedName>
        <fullName evidence="3">Protein kinase domain-containing protein</fullName>
    </recommendedName>
</protein>
<keyword evidence="2" id="KW-1185">Reference proteome</keyword>
<evidence type="ECO:0000313" key="1">
    <source>
        <dbReference type="EMBL" id="RDX41244.1"/>
    </source>
</evidence>
<gene>
    <name evidence="1" type="ORF">OH76DRAFT_245520</name>
</gene>
<dbReference type="STRING" id="139420.A0A371CLT2"/>
<reference evidence="1 2" key="1">
    <citation type="journal article" date="2018" name="Biotechnol. Biofuels">
        <title>Integrative visual omics of the white-rot fungus Polyporus brumalis exposes the biotechnological potential of its oxidative enzymes for delignifying raw plant biomass.</title>
        <authorList>
            <person name="Miyauchi S."/>
            <person name="Rancon A."/>
            <person name="Drula E."/>
            <person name="Hage H."/>
            <person name="Chaduli D."/>
            <person name="Favel A."/>
            <person name="Grisel S."/>
            <person name="Henrissat B."/>
            <person name="Herpoel-Gimbert I."/>
            <person name="Ruiz-Duenas F.J."/>
            <person name="Chevret D."/>
            <person name="Hainaut M."/>
            <person name="Lin J."/>
            <person name="Wang M."/>
            <person name="Pangilinan J."/>
            <person name="Lipzen A."/>
            <person name="Lesage-Meessen L."/>
            <person name="Navarro D."/>
            <person name="Riley R."/>
            <person name="Grigoriev I.V."/>
            <person name="Zhou S."/>
            <person name="Raouche S."/>
            <person name="Rosso M.N."/>
        </authorList>
    </citation>
    <scope>NUCLEOTIDE SEQUENCE [LARGE SCALE GENOMIC DNA]</scope>
    <source>
        <strain evidence="1 2">BRFM 1820</strain>
    </source>
</reference>
<dbReference type="Proteomes" id="UP000256964">
    <property type="component" value="Unassembled WGS sequence"/>
</dbReference>
<evidence type="ECO:0008006" key="3">
    <source>
        <dbReference type="Google" id="ProtNLM"/>
    </source>
</evidence>
<name>A0A371CLT2_9APHY</name>
<proteinExistence type="predicted"/>